<name>S8FGB2_FOMSC</name>
<keyword evidence="5" id="KW-1185">Reference proteome</keyword>
<sequence>MSARSSTSSTFLIPALFSASSAAQMGDIEAQSPSRSEFEHIRIPSPPAAVIRTSRALEDSAVDDFFGIASPSFIPHDLPDSRPDAASLPVHTDDAPPPPYSHSPEPPAYTRHAEHPTLVKHLFTFGFVFPLLWVAGAFFLISPLRPPQERQSTKSEAEREELVQSMRRAETKWAKRCLLALSVLLLVVVAVVVTAVLVVKT</sequence>
<dbReference type="InParanoid" id="S8FGB2"/>
<protein>
    <recommendedName>
        <fullName evidence="6">Transmembrane protein</fullName>
    </recommendedName>
</protein>
<evidence type="ECO:0000256" key="3">
    <source>
        <dbReference type="SAM" id="SignalP"/>
    </source>
</evidence>
<feature type="signal peptide" evidence="3">
    <location>
        <begin position="1"/>
        <end position="22"/>
    </location>
</feature>
<evidence type="ECO:0000313" key="5">
    <source>
        <dbReference type="Proteomes" id="UP000015241"/>
    </source>
</evidence>
<keyword evidence="2" id="KW-1133">Transmembrane helix</keyword>
<dbReference type="EMBL" id="KE504176">
    <property type="protein sequence ID" value="EPS97449.1"/>
    <property type="molecule type" value="Genomic_DNA"/>
</dbReference>
<feature type="transmembrane region" description="Helical" evidence="2">
    <location>
        <begin position="122"/>
        <end position="141"/>
    </location>
</feature>
<evidence type="ECO:0000256" key="1">
    <source>
        <dbReference type="SAM" id="MobiDB-lite"/>
    </source>
</evidence>
<feature type="region of interest" description="Disordered" evidence="1">
    <location>
        <begin position="79"/>
        <end position="106"/>
    </location>
</feature>
<dbReference type="HOGENOM" id="CLU_103448_0_0_1"/>
<evidence type="ECO:0008006" key="6">
    <source>
        <dbReference type="Google" id="ProtNLM"/>
    </source>
</evidence>
<keyword evidence="2" id="KW-0472">Membrane</keyword>
<proteinExistence type="predicted"/>
<feature type="chain" id="PRO_5004551523" description="Transmembrane protein" evidence="3">
    <location>
        <begin position="23"/>
        <end position="201"/>
    </location>
</feature>
<dbReference type="eggNOG" id="ENOG502SU7X">
    <property type="taxonomic scope" value="Eukaryota"/>
</dbReference>
<keyword evidence="2" id="KW-0812">Transmembrane</keyword>
<evidence type="ECO:0000313" key="4">
    <source>
        <dbReference type="EMBL" id="EPS97449.1"/>
    </source>
</evidence>
<gene>
    <name evidence="4" type="ORF">FOMPIDRAFT_1025054</name>
</gene>
<reference evidence="4 5" key="1">
    <citation type="journal article" date="2012" name="Science">
        <title>The Paleozoic origin of enzymatic lignin decomposition reconstructed from 31 fungal genomes.</title>
        <authorList>
            <person name="Floudas D."/>
            <person name="Binder M."/>
            <person name="Riley R."/>
            <person name="Barry K."/>
            <person name="Blanchette R.A."/>
            <person name="Henrissat B."/>
            <person name="Martinez A.T."/>
            <person name="Otillar R."/>
            <person name="Spatafora J.W."/>
            <person name="Yadav J.S."/>
            <person name="Aerts A."/>
            <person name="Benoit I."/>
            <person name="Boyd A."/>
            <person name="Carlson A."/>
            <person name="Copeland A."/>
            <person name="Coutinho P.M."/>
            <person name="de Vries R.P."/>
            <person name="Ferreira P."/>
            <person name="Findley K."/>
            <person name="Foster B."/>
            <person name="Gaskell J."/>
            <person name="Glotzer D."/>
            <person name="Gorecki P."/>
            <person name="Heitman J."/>
            <person name="Hesse C."/>
            <person name="Hori C."/>
            <person name="Igarashi K."/>
            <person name="Jurgens J.A."/>
            <person name="Kallen N."/>
            <person name="Kersten P."/>
            <person name="Kohler A."/>
            <person name="Kuees U."/>
            <person name="Kumar T.K.A."/>
            <person name="Kuo A."/>
            <person name="LaButti K."/>
            <person name="Larrondo L.F."/>
            <person name="Lindquist E."/>
            <person name="Ling A."/>
            <person name="Lombard V."/>
            <person name="Lucas S."/>
            <person name="Lundell T."/>
            <person name="Martin R."/>
            <person name="McLaughlin D.J."/>
            <person name="Morgenstern I."/>
            <person name="Morin E."/>
            <person name="Murat C."/>
            <person name="Nagy L.G."/>
            <person name="Nolan M."/>
            <person name="Ohm R.A."/>
            <person name="Patyshakuliyeva A."/>
            <person name="Rokas A."/>
            <person name="Ruiz-Duenas F.J."/>
            <person name="Sabat G."/>
            <person name="Salamov A."/>
            <person name="Samejima M."/>
            <person name="Schmutz J."/>
            <person name="Slot J.C."/>
            <person name="St John F."/>
            <person name="Stenlid J."/>
            <person name="Sun H."/>
            <person name="Sun S."/>
            <person name="Syed K."/>
            <person name="Tsang A."/>
            <person name="Wiebenga A."/>
            <person name="Young D."/>
            <person name="Pisabarro A."/>
            <person name="Eastwood D.C."/>
            <person name="Martin F."/>
            <person name="Cullen D."/>
            <person name="Grigoriev I.V."/>
            <person name="Hibbett D.S."/>
        </authorList>
    </citation>
    <scope>NUCLEOTIDE SEQUENCE</scope>
    <source>
        <strain evidence="5">FP-58527</strain>
    </source>
</reference>
<keyword evidence="3" id="KW-0732">Signal</keyword>
<feature type="transmembrane region" description="Helical" evidence="2">
    <location>
        <begin position="177"/>
        <end position="199"/>
    </location>
</feature>
<organism evidence="4 5">
    <name type="scientific">Fomitopsis schrenkii</name>
    <name type="common">Brown rot fungus</name>
    <dbReference type="NCBI Taxonomy" id="2126942"/>
    <lineage>
        <taxon>Eukaryota</taxon>
        <taxon>Fungi</taxon>
        <taxon>Dikarya</taxon>
        <taxon>Basidiomycota</taxon>
        <taxon>Agaricomycotina</taxon>
        <taxon>Agaricomycetes</taxon>
        <taxon>Polyporales</taxon>
        <taxon>Fomitopsis</taxon>
    </lineage>
</organism>
<feature type="compositionally biased region" description="Pro residues" evidence="1">
    <location>
        <begin position="95"/>
        <end position="106"/>
    </location>
</feature>
<dbReference type="AlphaFoldDB" id="S8FGB2"/>
<evidence type="ECO:0000256" key="2">
    <source>
        <dbReference type="SAM" id="Phobius"/>
    </source>
</evidence>
<dbReference type="OrthoDB" id="3358294at2759"/>
<accession>S8FGB2</accession>
<dbReference type="Proteomes" id="UP000015241">
    <property type="component" value="Unassembled WGS sequence"/>
</dbReference>